<organism evidence="1 2">
    <name type="scientific">Petromyces alliaceus</name>
    <name type="common">Aspergillus alliaceus</name>
    <dbReference type="NCBI Taxonomy" id="209559"/>
    <lineage>
        <taxon>Eukaryota</taxon>
        <taxon>Fungi</taxon>
        <taxon>Dikarya</taxon>
        <taxon>Ascomycota</taxon>
        <taxon>Pezizomycotina</taxon>
        <taxon>Eurotiomycetes</taxon>
        <taxon>Eurotiomycetidae</taxon>
        <taxon>Eurotiales</taxon>
        <taxon>Aspergillaceae</taxon>
        <taxon>Aspergillus</taxon>
        <taxon>Aspergillus subgen. Circumdati</taxon>
    </lineage>
</organism>
<comment type="caution">
    <text evidence="1">The sequence shown here is derived from an EMBL/GenBank/DDBJ whole genome shotgun (WGS) entry which is preliminary data.</text>
</comment>
<sequence>MPGLVIPALSSLRERKRDVGIDLLALGATGALGGADLEAVLEATVNLLEVPHAAGTGGLAALGLLAPVDCSKKIL</sequence>
<accession>A0A8H6E6B8</accession>
<gene>
    <name evidence="1" type="ORF">ETB97_000562</name>
</gene>
<dbReference type="Proteomes" id="UP000541154">
    <property type="component" value="Unassembled WGS sequence"/>
</dbReference>
<keyword evidence="2" id="KW-1185">Reference proteome</keyword>
<name>A0A8H6E6B8_PETAA</name>
<dbReference type="EMBL" id="SPNV01000108">
    <property type="protein sequence ID" value="KAF5861122.1"/>
    <property type="molecule type" value="Genomic_DNA"/>
</dbReference>
<evidence type="ECO:0000313" key="2">
    <source>
        <dbReference type="Proteomes" id="UP000541154"/>
    </source>
</evidence>
<reference evidence="1 2" key="1">
    <citation type="submission" date="2019-04" db="EMBL/GenBank/DDBJ databases">
        <title>Aspergillus burnettii sp. nov., novel species from soil in southeast Queensland.</title>
        <authorList>
            <person name="Gilchrist C.L.M."/>
            <person name="Pitt J.I."/>
            <person name="Lange L."/>
            <person name="Lacey H.J."/>
            <person name="Vuong D."/>
            <person name="Midgley D.J."/>
            <person name="Greenfield P."/>
            <person name="Bradbury M."/>
            <person name="Lacey E."/>
            <person name="Busk P.K."/>
            <person name="Pilgaard B."/>
            <person name="Chooi Y.H."/>
            <person name="Piggott A.M."/>
        </authorList>
    </citation>
    <scope>NUCLEOTIDE SEQUENCE [LARGE SCALE GENOMIC DNA]</scope>
    <source>
        <strain evidence="1 2">FRR 5400</strain>
    </source>
</reference>
<dbReference type="AlphaFoldDB" id="A0A8H6E6B8"/>
<proteinExistence type="predicted"/>
<protein>
    <submittedName>
        <fullName evidence="1">Uncharacterized protein</fullName>
    </submittedName>
</protein>
<evidence type="ECO:0000313" key="1">
    <source>
        <dbReference type="EMBL" id="KAF5861122.1"/>
    </source>
</evidence>